<protein>
    <submittedName>
        <fullName evidence="2">Uncharacterized protein</fullName>
    </submittedName>
</protein>
<feature type="region of interest" description="Disordered" evidence="1">
    <location>
        <begin position="1"/>
        <end position="53"/>
    </location>
</feature>
<dbReference type="Proteomes" id="UP000193710">
    <property type="component" value="Unassembled WGS sequence"/>
</dbReference>
<evidence type="ECO:0000256" key="1">
    <source>
        <dbReference type="SAM" id="MobiDB-lite"/>
    </source>
</evidence>
<evidence type="ECO:0000313" key="3">
    <source>
        <dbReference type="Proteomes" id="UP000193710"/>
    </source>
</evidence>
<reference evidence="2 3" key="1">
    <citation type="submission" date="2016-01" db="EMBL/GenBank/DDBJ databases">
        <title>The new phylogeny of the genus Mycobacterium.</title>
        <authorList>
            <person name="Tarcisio F."/>
            <person name="Conor M."/>
            <person name="Antonella G."/>
            <person name="Elisabetta G."/>
            <person name="Giulia F.S."/>
            <person name="Sara T."/>
            <person name="Anna F."/>
            <person name="Clotilde B."/>
            <person name="Roberto B."/>
            <person name="Veronica D.S."/>
            <person name="Fabio R."/>
            <person name="Monica P."/>
            <person name="Olivier J."/>
            <person name="Enrico T."/>
            <person name="Nicola S."/>
        </authorList>
    </citation>
    <scope>NUCLEOTIDE SEQUENCE [LARGE SCALE GENOMIC DNA]</scope>
    <source>
        <strain evidence="2 3">DSM 44626</strain>
    </source>
</reference>
<gene>
    <name evidence="2" type="ORF">AWC29_27975</name>
</gene>
<accession>A0ABX3VW18</accession>
<name>A0ABX3VW18_9MYCO</name>
<keyword evidence="3" id="KW-1185">Reference proteome</keyword>
<comment type="caution">
    <text evidence="2">The sequence shown here is derived from an EMBL/GenBank/DDBJ whole genome shotgun (WGS) entry which is preliminary data.</text>
</comment>
<sequence length="68" mass="7413">MVPITPSATEISRRTIMNGDYGESRPGNTLGRSGSRDSDDGRNDNGQKPITSRDIDALVQLKLLRKAL</sequence>
<feature type="compositionally biased region" description="Basic and acidic residues" evidence="1">
    <location>
        <begin position="34"/>
        <end position="53"/>
    </location>
</feature>
<evidence type="ECO:0000313" key="2">
    <source>
        <dbReference type="EMBL" id="ORW99575.1"/>
    </source>
</evidence>
<organism evidence="2 3">
    <name type="scientific">Mycobacterium triplex</name>
    <dbReference type="NCBI Taxonomy" id="47839"/>
    <lineage>
        <taxon>Bacteria</taxon>
        <taxon>Bacillati</taxon>
        <taxon>Actinomycetota</taxon>
        <taxon>Actinomycetes</taxon>
        <taxon>Mycobacteriales</taxon>
        <taxon>Mycobacteriaceae</taxon>
        <taxon>Mycobacterium</taxon>
        <taxon>Mycobacterium simiae complex</taxon>
    </lineage>
</organism>
<proteinExistence type="predicted"/>
<dbReference type="EMBL" id="LQPY01000038">
    <property type="protein sequence ID" value="ORW99575.1"/>
    <property type="molecule type" value="Genomic_DNA"/>
</dbReference>
<feature type="compositionally biased region" description="Polar residues" evidence="1">
    <location>
        <begin position="1"/>
        <end position="10"/>
    </location>
</feature>